<evidence type="ECO:0000313" key="3">
    <source>
        <dbReference type="Proteomes" id="UP001595665"/>
    </source>
</evidence>
<name>A0ABV7PJ00_9BURK</name>
<dbReference type="RefSeq" id="WP_312552599.1">
    <property type="nucleotide sequence ID" value="NZ_JBHRVV010000001.1"/>
</dbReference>
<keyword evidence="1" id="KW-1133">Transmembrane helix</keyword>
<reference evidence="3" key="1">
    <citation type="journal article" date="2019" name="Int. J. Syst. Evol. Microbiol.">
        <title>The Global Catalogue of Microorganisms (GCM) 10K type strain sequencing project: providing services to taxonomists for standard genome sequencing and annotation.</title>
        <authorList>
            <consortium name="The Broad Institute Genomics Platform"/>
            <consortium name="The Broad Institute Genome Sequencing Center for Infectious Disease"/>
            <person name="Wu L."/>
            <person name="Ma J."/>
        </authorList>
    </citation>
    <scope>NUCLEOTIDE SEQUENCE [LARGE SCALE GENOMIC DNA]</scope>
    <source>
        <strain evidence="3">CCM 7480</strain>
    </source>
</reference>
<keyword evidence="3" id="KW-1185">Reference proteome</keyword>
<accession>A0ABV7PJ00</accession>
<proteinExistence type="predicted"/>
<evidence type="ECO:0000256" key="1">
    <source>
        <dbReference type="SAM" id="Phobius"/>
    </source>
</evidence>
<dbReference type="EMBL" id="JBHRVV010000001">
    <property type="protein sequence ID" value="MFC3457877.1"/>
    <property type="molecule type" value="Genomic_DNA"/>
</dbReference>
<dbReference type="InterPro" id="IPR011726">
    <property type="entry name" value="KdpF"/>
</dbReference>
<sequence length="29" mass="3023">MNALYLGAAVLAGALLVYLVVALFKAEDL</sequence>
<dbReference type="Proteomes" id="UP001595665">
    <property type="component" value="Unassembled WGS sequence"/>
</dbReference>
<keyword evidence="1" id="KW-0472">Membrane</keyword>
<dbReference type="Pfam" id="PF09604">
    <property type="entry name" value="Potass_KdpF"/>
    <property type="match status" value="1"/>
</dbReference>
<protein>
    <submittedName>
        <fullName evidence="2">Potassium-transporting ATPase subunit F</fullName>
    </submittedName>
</protein>
<evidence type="ECO:0000313" key="2">
    <source>
        <dbReference type="EMBL" id="MFC3457877.1"/>
    </source>
</evidence>
<gene>
    <name evidence="2" type="ORF">ACFOPH_06410</name>
</gene>
<comment type="caution">
    <text evidence="2">The sequence shown here is derived from an EMBL/GenBank/DDBJ whole genome shotgun (WGS) entry which is preliminary data.</text>
</comment>
<keyword evidence="1" id="KW-0812">Transmembrane</keyword>
<organism evidence="2 3">
    <name type="scientific">Massilia haematophila</name>
    <dbReference type="NCBI Taxonomy" id="457923"/>
    <lineage>
        <taxon>Bacteria</taxon>
        <taxon>Pseudomonadati</taxon>
        <taxon>Pseudomonadota</taxon>
        <taxon>Betaproteobacteria</taxon>
        <taxon>Burkholderiales</taxon>
        <taxon>Oxalobacteraceae</taxon>
        <taxon>Telluria group</taxon>
        <taxon>Massilia</taxon>
    </lineage>
</organism>
<feature type="transmembrane region" description="Helical" evidence="1">
    <location>
        <begin position="6"/>
        <end position="24"/>
    </location>
</feature>